<reference evidence="2 3" key="1">
    <citation type="submission" date="2007-10" db="EMBL/GenBank/DDBJ databases">
        <title>Complete sequence of Desulfococcus oleovorans Hxd3.</title>
        <authorList>
            <consortium name="US DOE Joint Genome Institute"/>
            <person name="Copeland A."/>
            <person name="Lucas S."/>
            <person name="Lapidus A."/>
            <person name="Barry K."/>
            <person name="Glavina del Rio T."/>
            <person name="Dalin E."/>
            <person name="Tice H."/>
            <person name="Pitluck S."/>
            <person name="Kiss H."/>
            <person name="Brettin T."/>
            <person name="Bruce D."/>
            <person name="Detter J.C."/>
            <person name="Han C."/>
            <person name="Schmutz J."/>
            <person name="Larimer F."/>
            <person name="Land M."/>
            <person name="Hauser L."/>
            <person name="Kyrpides N."/>
            <person name="Kim E."/>
            <person name="Wawrik B."/>
            <person name="Richardson P."/>
        </authorList>
    </citation>
    <scope>NUCLEOTIDE SEQUENCE [LARGE SCALE GENOMIC DNA]</scope>
    <source>
        <strain evidence="3">DSM 6200 / JCM 39069 / Hxd3</strain>
    </source>
</reference>
<evidence type="ECO:0000256" key="1">
    <source>
        <dbReference type="SAM" id="SignalP"/>
    </source>
</evidence>
<dbReference type="OrthoDB" id="5414714at2"/>
<organism evidence="2 3">
    <name type="scientific">Desulfosudis oleivorans (strain DSM 6200 / JCM 39069 / Hxd3)</name>
    <name type="common">Desulfococcus oleovorans</name>
    <dbReference type="NCBI Taxonomy" id="96561"/>
    <lineage>
        <taxon>Bacteria</taxon>
        <taxon>Pseudomonadati</taxon>
        <taxon>Thermodesulfobacteriota</taxon>
        <taxon>Desulfobacteria</taxon>
        <taxon>Desulfobacterales</taxon>
        <taxon>Desulfosudaceae</taxon>
        <taxon>Desulfosudis</taxon>
    </lineage>
</organism>
<evidence type="ECO:0000313" key="2">
    <source>
        <dbReference type="EMBL" id="ABW65821.1"/>
    </source>
</evidence>
<dbReference type="KEGG" id="dol:Dole_0011"/>
<dbReference type="Proteomes" id="UP000008561">
    <property type="component" value="Chromosome"/>
</dbReference>
<gene>
    <name evidence="2" type="ordered locus">Dole_0011</name>
</gene>
<accession>A8ZRQ4</accession>
<name>A8ZRQ4_DESOH</name>
<proteinExistence type="predicted"/>
<feature type="signal peptide" evidence="1">
    <location>
        <begin position="1"/>
        <end position="23"/>
    </location>
</feature>
<dbReference type="AlphaFoldDB" id="A8ZRQ4"/>
<feature type="chain" id="PRO_5002734640" description="Porin domain-containing protein" evidence="1">
    <location>
        <begin position="24"/>
        <end position="435"/>
    </location>
</feature>
<dbReference type="HOGENOM" id="CLU_629668_0_0_7"/>
<dbReference type="SUPFAM" id="SSF56935">
    <property type="entry name" value="Porins"/>
    <property type="match status" value="1"/>
</dbReference>
<protein>
    <recommendedName>
        <fullName evidence="4">Porin domain-containing protein</fullName>
    </recommendedName>
</protein>
<keyword evidence="3" id="KW-1185">Reference proteome</keyword>
<evidence type="ECO:0000313" key="3">
    <source>
        <dbReference type="Proteomes" id="UP000008561"/>
    </source>
</evidence>
<evidence type="ECO:0008006" key="4">
    <source>
        <dbReference type="Google" id="ProtNLM"/>
    </source>
</evidence>
<keyword evidence="1" id="KW-0732">Signal</keyword>
<dbReference type="RefSeq" id="WP_012173440.1">
    <property type="nucleotide sequence ID" value="NC_009943.1"/>
</dbReference>
<dbReference type="eggNOG" id="ENOG5032R8K">
    <property type="taxonomic scope" value="Bacteria"/>
</dbReference>
<dbReference type="EMBL" id="CP000859">
    <property type="protein sequence ID" value="ABW65821.1"/>
    <property type="molecule type" value="Genomic_DNA"/>
</dbReference>
<sequence length="435" mass="47344">MKKITVLALAACMAFAVAVPAMAVDVDFSGYYRVRGFMNSNITLNDQDEQSEAYYDNRFRLQTVFKATDAVSVTTRIDALDDNVWGAQNENDIDWDRVYMTIMSDVGMFMIGHQQAGVWGLDFFDDDYNDDRIKYVGKTGDFYFGAIIQKTRETDSNVAWLNDGESDADTDVYYLFGSLKQEGLEAGLLAAYARDTTSSSMTATKQALLPYGKFTAGPLSVRGEIIYEFGEMDFDGATPDVDIDTLSYALEGSFSLDMARLYLGWVSVSGQEDGDDMTMGNMTYGGLGDDFNPLALLTNDLGAKMLNSKASLGNIMAVDAGMPGATLSSADVVALCGVNLLYAGADVAVNDKLNVAGIIGYAMANEDDLLTGTGIDDVYGTEVDVTVTYQIMDNLEYQCTLAYLMTEDLLAFTKSVGPNNADDNFGIMHQIKASF</sequence>
<dbReference type="STRING" id="96561.Dole_0011"/>